<feature type="region of interest" description="Disordered" evidence="1">
    <location>
        <begin position="1714"/>
        <end position="1751"/>
    </location>
</feature>
<feature type="compositionally biased region" description="Basic and acidic residues" evidence="1">
    <location>
        <begin position="1940"/>
        <end position="1951"/>
    </location>
</feature>
<feature type="compositionally biased region" description="Polar residues" evidence="1">
    <location>
        <begin position="1714"/>
        <end position="1732"/>
    </location>
</feature>
<dbReference type="GO" id="GO:0005096">
    <property type="term" value="F:GTPase activator activity"/>
    <property type="evidence" value="ECO:0007669"/>
    <property type="project" value="InterPro"/>
</dbReference>
<feature type="compositionally biased region" description="Polar residues" evidence="1">
    <location>
        <begin position="1999"/>
        <end position="2039"/>
    </location>
</feature>
<dbReference type="SUPFAM" id="SSF111347">
    <property type="entry name" value="Rap/Ran-GAP"/>
    <property type="match status" value="1"/>
</dbReference>
<feature type="region of interest" description="Disordered" evidence="1">
    <location>
        <begin position="417"/>
        <end position="440"/>
    </location>
</feature>
<name>A0AAD4NHS4_9BILA</name>
<dbReference type="InterPro" id="IPR035974">
    <property type="entry name" value="Rap/Ran-GAP_sf"/>
</dbReference>
<feature type="region of interest" description="Disordered" evidence="1">
    <location>
        <begin position="1117"/>
        <end position="1145"/>
    </location>
</feature>
<evidence type="ECO:0000259" key="2">
    <source>
        <dbReference type="Pfam" id="PF20412"/>
    </source>
</evidence>
<dbReference type="InterPro" id="IPR046859">
    <property type="entry name" value="RGPA/RALGAPB_N"/>
</dbReference>
<feature type="compositionally biased region" description="Basic and acidic residues" evidence="1">
    <location>
        <begin position="1978"/>
        <end position="1998"/>
    </location>
</feature>
<dbReference type="Proteomes" id="UP001201812">
    <property type="component" value="Unassembled WGS sequence"/>
</dbReference>
<feature type="compositionally biased region" description="Low complexity" evidence="1">
    <location>
        <begin position="1624"/>
        <end position="1637"/>
    </location>
</feature>
<dbReference type="PANTHER" id="PTHR21344">
    <property type="entry name" value="RAL GTPASE-ACTIVATING PROTEIN SUBUNIT BETA"/>
    <property type="match status" value="1"/>
</dbReference>
<feature type="compositionally biased region" description="Polar residues" evidence="1">
    <location>
        <begin position="1929"/>
        <end position="1939"/>
    </location>
</feature>
<protein>
    <submittedName>
        <fullName evidence="3">Ral GTPase-activating protein subunit beta</fullName>
    </submittedName>
</protein>
<organism evidence="3 4">
    <name type="scientific">Ditylenchus destructor</name>
    <dbReference type="NCBI Taxonomy" id="166010"/>
    <lineage>
        <taxon>Eukaryota</taxon>
        <taxon>Metazoa</taxon>
        <taxon>Ecdysozoa</taxon>
        <taxon>Nematoda</taxon>
        <taxon>Chromadorea</taxon>
        <taxon>Rhabditida</taxon>
        <taxon>Tylenchina</taxon>
        <taxon>Tylenchomorpha</taxon>
        <taxon>Sphaerularioidea</taxon>
        <taxon>Anguinidae</taxon>
        <taxon>Anguininae</taxon>
        <taxon>Ditylenchus</taxon>
    </lineage>
</organism>
<evidence type="ECO:0000313" key="3">
    <source>
        <dbReference type="EMBL" id="KAI1728461.1"/>
    </source>
</evidence>
<comment type="caution">
    <text evidence="3">The sequence shown here is derived from an EMBL/GenBank/DDBJ whole genome shotgun (WGS) entry which is preliminary data.</text>
</comment>
<gene>
    <name evidence="3" type="ORF">DdX_00646</name>
</gene>
<sequence length="2214" mass="244278">MSSAHRDWPILEFPAHKAGILSRFSTDAGESVANVIVKEIVDNIDRPSTSKRPIALENAQELEWVMQAINHAFGLPFNSVSAYNTLSSATRIYLAWMTALTDEPHAFCPAPLRKHPDQYFRRIIEAFRPMFMRKQLSTIPDADSLRRQSTEIRTILAAVRHVTGSVKDDFQDDVWSRILLFLMEACDQMLTKVTCQEEIGCAMSTDLCSTLFDCWIVAAVHEAVPSPSYWKTLSCLAWKCAAHVPMVESWARKLLPLTVLVVQYLYGLQYCKISIGDEKLNDCLQKLCDETILKDVWLNMCQLIGNPAHVLKYSEKFLENHTLNASNLAYFEGQVSLSFFLAVVTFCKTVDIFYGDPSVSVDFHECEELFAQWQDACTAVRELKQQVQGPHRSSNLSASVPQNNDLQVSTAQSNASSASTQISLSQPPTPLPQSDAHNPLQNRKSVLNFGIGQSTKASGSQSRLASRTQSNAQPNAISQKNHAIDTMSRTTIPPLRAGQYVWLDRFNLIVIREFLSGENKLKCPYKPERQPRSTAMLEVFLQWLAEPAVMQVSPRHTNKYSEDVVSQKSLSSVDAADIYAHHNQPAMTTQNFARTSSAATNSDLNAGVDRRSFGGSSVTASSGDISSPAAHATNSTSVFDYPSVDGVAAGKAAALGQLCRIVCAKSSREELPEEQLAQFYLILHEAMIERDRLMLCSLIYYSADLFKLGLGGIEILLPNYLMALDIILTESMKLRLHPSIHEVEMRNACLRALASIITWPSTFGHRKILDCITSHKFIKGGSNNVLESDLCFVDLRPRMLRLLVHVLRNEVDFSNIHLTLSLCFVFCAENARYDVSRIGSESRIRESELNVDRQINSSVELDETEKHFTISALRGVVSAICDNLSKVHWSSHLPTCLAALDCINSLATLPHSVLFHQQELSTGSLIVSSLCRFIDSQLQKPPMYHSKDLHSSVVAAYYSLGTWLCAAPTLTEIEPCLSTIAQTIEFGMTGGKGLAPENYKPASQRVHDAAEYLSGTLFSDLRNTPGSIFNENHIVNRFGAENVDTKNFSYFLVGDNTIISLHEAQHIHQISSGLPTVLAVCRTPFQSPHSTYFQLKPKAKYGSHVLSDTIGSARNHGDLAKSPGSYSANSALSEKSVSGTGSDETKSVTAISSADKLHAFDSLAAPEPIKQFEFPPGIDKPLCKLDAEYQPLDAKDAPAEVNFIQRKLSEIRLRLNKGLSPVGDRDSRNVWIQSSLGTILSQPPRPEDPTSKCDSVRVFLYDLGLINKYAIGKEVVPLDSSNMDTFCRNLYNSVDRLPVKLLETVSIFYVRDGQRSSVDILRNNENLQSTSADFCNMLCGLGKAEDIYSFAHWTGHWDTAFLDDRGEHHTNRSKNKKPDVHTLDGSHAYLWWSNNQLEVSYVLPTESSLRKSSTNMATKIESTISPNKGFRDIQANSLVFNSTTSTLTSAASFACDSLDLENLFQINSNDYPTISNNNSKSDLLEMEVHPTRCRENDGMLVFRTTPKPWSLDLSSKSRQVWLNESFEKISALEKEYQKLTKSKTIDSISVEIASEAVDMPNDLLKPPDISNEIDATNPLRRLSHGPNISTFNLFNSLSPISCLVEDSSKTPPIERPKSQTSVESVPSLPSNSQPQSPAIGTIDPPSYTTTILTATTTSSPTGSCMSLMTATAVVVKSARFSPHRRQTFIPVMSSIPSDIASSNTQSVTNGSLRLNTSQSTCTSPSVPTSFDNEPNLPPVTPPVITRPSRRRSSMTTTVVAFAPLSETAVEFPRCPSSSSSVLLSSEPPLLPLGEGNAIDEEDIDDALLSINFNPNCGKETQRRKDSTAAGAASRRKSLVRAALAFATSGSRKNSSDSMVASAMPKDDPFSSKPWISRRKMSEVFSAPVLSAIVTPPTPQQAAKRPIGETERTCSITSNTSTESMVIFPVTSTNNNTGATKQKEPNGPREDGNTATQTVAQTSAISSISYIKSFFRRKAPQDARNKDEKGASNGDEKAPQENSPLEPTILSSDSGIETKVTNSRSSDVSQHNSTDSPYKTSDSDMPKSSRTISNTNSEKRNSVGMGAGSDKTSQVKRALDQRIFIVWLERYEDMYHFPYAQMFPFTEDGSPTVSSTPDYVIIYLHSFEPGLIRVHTDGIWTKNGQPGPLVDGLVSSVPALAALIQQTVCSIARRKVIEIDNYQMIHTKRRHAIMEFGKKFADKSTYCSFLERLVR</sequence>
<accession>A0AAD4NHS4</accession>
<dbReference type="Gene3D" id="3.40.50.11210">
    <property type="entry name" value="Rap/Ran-GAP"/>
    <property type="match status" value="1"/>
</dbReference>
<proteinExistence type="predicted"/>
<feature type="region of interest" description="Disordered" evidence="1">
    <location>
        <begin position="1975"/>
        <end position="2071"/>
    </location>
</feature>
<feature type="domain" description="Ral GTPase-activating protein subunit alpha/beta N-terminal" evidence="2">
    <location>
        <begin position="145"/>
        <end position="267"/>
    </location>
</feature>
<feature type="region of interest" description="Disordered" evidence="1">
    <location>
        <begin position="1814"/>
        <end position="1833"/>
    </location>
</feature>
<reference evidence="3" key="1">
    <citation type="submission" date="2022-01" db="EMBL/GenBank/DDBJ databases">
        <title>Genome Sequence Resource for Two Populations of Ditylenchus destructor, the Migratory Endoparasitic Phytonematode.</title>
        <authorList>
            <person name="Zhang H."/>
            <person name="Lin R."/>
            <person name="Xie B."/>
        </authorList>
    </citation>
    <scope>NUCLEOTIDE SEQUENCE</scope>
    <source>
        <strain evidence="3">BazhouSP</strain>
    </source>
</reference>
<dbReference type="PANTHER" id="PTHR21344:SF1">
    <property type="entry name" value="RAL GTPASE-ACTIVATING PROTEIN SUBUNIT BETA"/>
    <property type="match status" value="1"/>
</dbReference>
<feature type="region of interest" description="Disordered" evidence="1">
    <location>
        <begin position="1929"/>
        <end position="1956"/>
    </location>
</feature>
<feature type="compositionally biased region" description="Basic and acidic residues" evidence="1">
    <location>
        <begin position="1607"/>
        <end position="1617"/>
    </location>
</feature>
<feature type="compositionally biased region" description="Polar residues" evidence="1">
    <location>
        <begin position="1124"/>
        <end position="1145"/>
    </location>
</feature>
<dbReference type="EMBL" id="JAKKPZ010000001">
    <property type="protein sequence ID" value="KAI1728461.1"/>
    <property type="molecule type" value="Genomic_DNA"/>
</dbReference>
<dbReference type="InterPro" id="IPR039930">
    <property type="entry name" value="RALGAPB"/>
</dbReference>
<evidence type="ECO:0000313" key="4">
    <source>
        <dbReference type="Proteomes" id="UP001201812"/>
    </source>
</evidence>
<dbReference type="GO" id="GO:0051056">
    <property type="term" value="P:regulation of small GTPase mediated signal transduction"/>
    <property type="evidence" value="ECO:0007669"/>
    <property type="project" value="InterPro"/>
</dbReference>
<feature type="region of interest" description="Disordered" evidence="1">
    <location>
        <begin position="1850"/>
        <end position="1873"/>
    </location>
</feature>
<dbReference type="Pfam" id="PF20412">
    <property type="entry name" value="RALGAPB_N"/>
    <property type="match status" value="1"/>
</dbReference>
<keyword evidence="4" id="KW-1185">Reference proteome</keyword>
<feature type="region of interest" description="Disordered" evidence="1">
    <location>
        <begin position="1607"/>
        <end position="1646"/>
    </location>
</feature>
<feature type="compositionally biased region" description="Low complexity" evidence="1">
    <location>
        <begin position="417"/>
        <end position="426"/>
    </location>
</feature>
<feature type="region of interest" description="Disordered" evidence="1">
    <location>
        <begin position="454"/>
        <end position="485"/>
    </location>
</feature>
<evidence type="ECO:0000256" key="1">
    <source>
        <dbReference type="SAM" id="MobiDB-lite"/>
    </source>
</evidence>